<dbReference type="RefSeq" id="WP_161258836.1">
    <property type="nucleotide sequence ID" value="NZ_WXEY01000011.1"/>
</dbReference>
<dbReference type="AlphaFoldDB" id="A0A845L1D8"/>
<protein>
    <submittedName>
        <fullName evidence="1">Uncharacterized protein</fullName>
    </submittedName>
</protein>
<reference evidence="1 2" key="1">
    <citation type="submission" date="2020-01" db="EMBL/GenBank/DDBJ databases">
        <title>Whole-genome sequence of Heliobacterium undosum DSM 13378.</title>
        <authorList>
            <person name="Kyndt J.A."/>
            <person name="Meyer T.E."/>
        </authorList>
    </citation>
    <scope>NUCLEOTIDE SEQUENCE [LARGE SCALE GENOMIC DNA]</scope>
    <source>
        <strain evidence="1 2">DSM 13378</strain>
    </source>
</reference>
<dbReference type="EMBL" id="WXEY01000011">
    <property type="protein sequence ID" value="MZP30317.1"/>
    <property type="molecule type" value="Genomic_DNA"/>
</dbReference>
<dbReference type="Proteomes" id="UP000463470">
    <property type="component" value="Unassembled WGS sequence"/>
</dbReference>
<evidence type="ECO:0000313" key="1">
    <source>
        <dbReference type="EMBL" id="MZP30317.1"/>
    </source>
</evidence>
<name>A0A845L1D8_9FIRM</name>
<comment type="caution">
    <text evidence="1">The sequence shown here is derived from an EMBL/GenBank/DDBJ whole genome shotgun (WGS) entry which is preliminary data.</text>
</comment>
<accession>A0A845L1D8</accession>
<keyword evidence="2" id="KW-1185">Reference proteome</keyword>
<organism evidence="1 2">
    <name type="scientific">Heliomicrobium undosum</name>
    <dbReference type="NCBI Taxonomy" id="121734"/>
    <lineage>
        <taxon>Bacteria</taxon>
        <taxon>Bacillati</taxon>
        <taxon>Bacillota</taxon>
        <taxon>Clostridia</taxon>
        <taxon>Eubacteriales</taxon>
        <taxon>Heliobacteriaceae</taxon>
        <taxon>Heliomicrobium</taxon>
    </lineage>
</organism>
<gene>
    <name evidence="1" type="ORF">GTO91_11405</name>
</gene>
<sequence>MNRMFVHVLPKTTSNVVVGSQETAVSPLFRTSFELRNNSTSGVELKELTFASEEVALGKIAITKGDQKYDHIAGITLAPAETISVSLDIALKDQSDVFFARPLLRYNMAGQSYTECVTLGTLYGLPFSEEKMQKVYDPLIRQ</sequence>
<evidence type="ECO:0000313" key="2">
    <source>
        <dbReference type="Proteomes" id="UP000463470"/>
    </source>
</evidence>
<dbReference type="OrthoDB" id="2831350at2"/>
<proteinExistence type="predicted"/>